<protein>
    <recommendedName>
        <fullName evidence="3">Nuclease SbcCD subunit C</fullName>
    </recommendedName>
</protein>
<dbReference type="InterPro" id="IPR027417">
    <property type="entry name" value="P-loop_NTPase"/>
</dbReference>
<evidence type="ECO:0000259" key="6">
    <source>
        <dbReference type="Pfam" id="PF13476"/>
    </source>
</evidence>
<feature type="coiled-coil region" evidence="4">
    <location>
        <begin position="288"/>
        <end position="322"/>
    </location>
</feature>
<gene>
    <name evidence="7" type="primary">sbcC</name>
    <name evidence="7" type="ORF">NCTC11923_02501</name>
</gene>
<dbReference type="Pfam" id="PF13558">
    <property type="entry name" value="SbcC_Walker_B"/>
    <property type="match status" value="1"/>
</dbReference>
<feature type="region of interest" description="Disordered" evidence="5">
    <location>
        <begin position="577"/>
        <end position="660"/>
    </location>
</feature>
<sequence>MRIHSLTMTAIGPYPGTERIDFDAFGDSGRFLLTGPTGSGKTTIIDAIVFALYGSVADSEDSSKDRIRSTLASPEVASVVELVFSTGSGIYRVRRTPAYERAKKRGTGTTTQGATVKLWRLSSVHGDALDDPVTRAEEAGAEITRAVGLSREQFTQTVVLPQGKFARFLRSPSAERQELLRDVFGTGLYQRIEQQLAEDAGAERKRVEAARAALASAGAQLAALPQTQAVGLAGETTEALMPRQAAPDPTAMRQSAQALQEASAARVEEAGQRRATAAEQERGAREALDAAHSTHAALERRAELLAEQAELAKRQEQDAESAARLEVAERAARVVPALDAACRASSTAGKALQALRARLGGPDDDAPAHVAALHLRTADAAAPLLAQTEAAWQRLGEAMRSDEPHGPADPAPAPGAGAVPHGPSAPGGPEAGAGIEAPTALEELAAGLAQEEGELVALARIEAGLSERRSEAEELHASLGPMQARVKAIDEELTVTWPQEAERLRGQVEGAQEAGARIDGLVAAEEAAASRDKAARSVPSLLKQAAARKDALLAAAEHAREAAQRVLATRSSWISSTSGTLAGELRDGEPCPVCGATEHPSPATIASDGPTTRADIEAAEEASRSAADALDLARREHDAAEHARDRAEREAEGASPEEAAAALAQARAALRQARERAASLSSLRALLRQHEDRARSLREEQSRLQARMAEVAERVKAMREAHDADLAACQDARGHWPSIAARRQDLRLAAAEAHSVAGAVSKARGAFEDAEQALHEAMSALRSEGFACQSAAREAALAAGELDSLRKAVTEAAAQRTRVAQELAAPRIAALSEDHQDPLPAAREAHDAATTTLRQAADVASRAEEAHRQVEAAAAAVAAAAGDYEAVIGDAATLLNVADLARGNNPASTPLSSWVLLSRFEEVLVFANERLTQISSGRYELIRVDDESGSRAHRKGLGLAVVDHLDEHGRGRARDPKTLSGGETFYVSLSLALALADVVSAESGGVSLDTLFIDEGFGTLDPATLSAVMAQIDQLRQGGRTVGLVSHVAELREQIPDRITVRRTDQGGSTLAITGS</sequence>
<evidence type="ECO:0000313" key="7">
    <source>
        <dbReference type="EMBL" id="VEG75823.1"/>
    </source>
</evidence>
<dbReference type="STRING" id="1278298.GCA_000428685_00959"/>
<evidence type="ECO:0000256" key="3">
    <source>
        <dbReference type="ARBA" id="ARBA00013368"/>
    </source>
</evidence>
<proteinExistence type="inferred from homology"/>
<dbReference type="InterPro" id="IPR038729">
    <property type="entry name" value="Rad50/SbcC_AAA"/>
</dbReference>
<keyword evidence="8" id="KW-1185">Reference proteome</keyword>
<evidence type="ECO:0000256" key="2">
    <source>
        <dbReference type="ARBA" id="ARBA00011322"/>
    </source>
</evidence>
<reference evidence="7 8" key="1">
    <citation type="submission" date="2018-12" db="EMBL/GenBank/DDBJ databases">
        <authorList>
            <consortium name="Pathogen Informatics"/>
        </authorList>
    </citation>
    <scope>NUCLEOTIDE SEQUENCE [LARGE SCALE GENOMIC DNA]</scope>
    <source>
        <strain evidence="7 8">NCTC11923</strain>
    </source>
</reference>
<evidence type="ECO:0000256" key="1">
    <source>
        <dbReference type="ARBA" id="ARBA00006930"/>
    </source>
</evidence>
<keyword evidence="4" id="KW-0175">Coiled coil</keyword>
<feature type="compositionally biased region" description="Basic and acidic residues" evidence="5">
    <location>
        <begin position="631"/>
        <end position="652"/>
    </location>
</feature>
<name>A0A448KFV4_9ACTO</name>
<dbReference type="KEGG" id="asla:NCTC11923_02501"/>
<feature type="domain" description="Rad50/SbcC-type AAA" evidence="6">
    <location>
        <begin position="5"/>
        <end position="196"/>
    </location>
</feature>
<feature type="region of interest" description="Disordered" evidence="5">
    <location>
        <begin position="398"/>
        <end position="434"/>
    </location>
</feature>
<dbReference type="RefSeq" id="WP_026426552.1">
    <property type="nucleotide sequence ID" value="NZ_CBCRWE010000027.1"/>
</dbReference>
<dbReference type="PANTHER" id="PTHR32114">
    <property type="entry name" value="ABC TRANSPORTER ABCH.3"/>
    <property type="match status" value="1"/>
</dbReference>
<evidence type="ECO:0000256" key="4">
    <source>
        <dbReference type="SAM" id="Coils"/>
    </source>
</evidence>
<dbReference type="Gene3D" id="3.40.50.300">
    <property type="entry name" value="P-loop containing nucleotide triphosphate hydrolases"/>
    <property type="match status" value="2"/>
</dbReference>
<accession>A0A448KFV4</accession>
<dbReference type="GO" id="GO:0006302">
    <property type="term" value="P:double-strand break repair"/>
    <property type="evidence" value="ECO:0007669"/>
    <property type="project" value="InterPro"/>
</dbReference>
<dbReference type="Proteomes" id="UP000276899">
    <property type="component" value="Chromosome"/>
</dbReference>
<dbReference type="PANTHER" id="PTHR32114:SF2">
    <property type="entry name" value="ABC TRANSPORTER ABCH.3"/>
    <property type="match status" value="1"/>
</dbReference>
<comment type="subunit">
    <text evidence="2">Heterodimer of SbcC and SbcD.</text>
</comment>
<dbReference type="EMBL" id="LR134363">
    <property type="protein sequence ID" value="VEG75823.1"/>
    <property type="molecule type" value="Genomic_DNA"/>
</dbReference>
<feature type="compositionally biased region" description="Low complexity" evidence="5">
    <location>
        <begin position="414"/>
        <end position="434"/>
    </location>
</feature>
<evidence type="ECO:0000256" key="5">
    <source>
        <dbReference type="SAM" id="MobiDB-lite"/>
    </source>
</evidence>
<dbReference type="SUPFAM" id="SSF52540">
    <property type="entry name" value="P-loop containing nucleoside triphosphate hydrolases"/>
    <property type="match status" value="1"/>
</dbReference>
<comment type="similarity">
    <text evidence="1">Belongs to the SMC family. SbcC subfamily.</text>
</comment>
<dbReference type="Pfam" id="PF13476">
    <property type="entry name" value="AAA_23"/>
    <property type="match status" value="1"/>
</dbReference>
<dbReference type="AlphaFoldDB" id="A0A448KFV4"/>
<dbReference type="GO" id="GO:0016887">
    <property type="term" value="F:ATP hydrolysis activity"/>
    <property type="evidence" value="ECO:0007669"/>
    <property type="project" value="InterPro"/>
</dbReference>
<evidence type="ECO:0000313" key="8">
    <source>
        <dbReference type="Proteomes" id="UP000276899"/>
    </source>
</evidence>
<organism evidence="7 8">
    <name type="scientific">Actinomyces slackii</name>
    <dbReference type="NCBI Taxonomy" id="52774"/>
    <lineage>
        <taxon>Bacteria</taxon>
        <taxon>Bacillati</taxon>
        <taxon>Actinomycetota</taxon>
        <taxon>Actinomycetes</taxon>
        <taxon>Actinomycetales</taxon>
        <taxon>Actinomycetaceae</taxon>
        <taxon>Actinomyces</taxon>
    </lineage>
</organism>